<keyword evidence="3" id="KW-1185">Reference proteome</keyword>
<feature type="transmembrane region" description="Helical" evidence="1">
    <location>
        <begin position="12"/>
        <end position="31"/>
    </location>
</feature>
<feature type="transmembrane region" description="Helical" evidence="1">
    <location>
        <begin position="52"/>
        <end position="75"/>
    </location>
</feature>
<gene>
    <name evidence="2" type="ORF">DIZ80_16960</name>
</gene>
<dbReference type="EMBL" id="QFXC01000014">
    <property type="protein sequence ID" value="RDH80717.1"/>
    <property type="molecule type" value="Genomic_DNA"/>
</dbReference>
<evidence type="ECO:0008006" key="4">
    <source>
        <dbReference type="Google" id="ProtNLM"/>
    </source>
</evidence>
<keyword evidence="1" id="KW-0812">Transmembrane</keyword>
<sequence>MLTTFLLDSWSFFKRHIITIAAIVLPISIPFEIITTLQQNSINMEELVLADLLLPLLIDSMVYPVYTIAVIFYMSSVVSDKSSDIKTLWSLGIKFWLPFMIYSIASGIIITIGLILFIIPGLIYTARYAFAPFDLLFNENTPFDAMKNSWHAAKDYLWIILGGYIVITVIVFSPFYFISQLFTQGSTTMLIFDIISNIILSVLHVMYTVFSYRVYEYAKNEKQIL</sequence>
<evidence type="ECO:0000313" key="2">
    <source>
        <dbReference type="EMBL" id="RDH80717.1"/>
    </source>
</evidence>
<keyword evidence="1" id="KW-1133">Transmembrane helix</keyword>
<comment type="caution">
    <text evidence="2">The sequence shown here is derived from an EMBL/GenBank/DDBJ whole genome shotgun (WGS) entry which is preliminary data.</text>
</comment>
<name>A0A370D8V2_9GAMM</name>
<keyword evidence="1" id="KW-0472">Membrane</keyword>
<dbReference type="AlphaFoldDB" id="A0A370D8V2"/>
<accession>A0A370D8V2</accession>
<evidence type="ECO:0000256" key="1">
    <source>
        <dbReference type="SAM" id="Phobius"/>
    </source>
</evidence>
<feature type="transmembrane region" description="Helical" evidence="1">
    <location>
        <begin position="190"/>
        <end position="210"/>
    </location>
</feature>
<protein>
    <recommendedName>
        <fullName evidence="4">Glycerophosphoryl diester phosphodiesterase membrane domain-containing protein</fullName>
    </recommendedName>
</protein>
<evidence type="ECO:0000313" key="3">
    <source>
        <dbReference type="Proteomes" id="UP000254266"/>
    </source>
</evidence>
<dbReference type="Pfam" id="PF06790">
    <property type="entry name" value="UPF0259"/>
    <property type="match status" value="1"/>
</dbReference>
<dbReference type="Proteomes" id="UP000254266">
    <property type="component" value="Unassembled WGS sequence"/>
</dbReference>
<proteinExistence type="predicted"/>
<organism evidence="2 3">
    <name type="scientific">endosymbiont of Galathealinum brachiosum</name>
    <dbReference type="NCBI Taxonomy" id="2200906"/>
    <lineage>
        <taxon>Bacteria</taxon>
        <taxon>Pseudomonadati</taxon>
        <taxon>Pseudomonadota</taxon>
        <taxon>Gammaproteobacteria</taxon>
        <taxon>sulfur-oxidizing symbionts</taxon>
    </lineage>
</organism>
<feature type="transmembrane region" description="Helical" evidence="1">
    <location>
        <begin position="156"/>
        <end position="178"/>
    </location>
</feature>
<reference evidence="2 3" key="1">
    <citation type="journal article" date="2018" name="ISME J.">
        <title>Endosymbiont genomes yield clues of tubeworm success.</title>
        <authorList>
            <person name="Li Y."/>
            <person name="Liles M.R."/>
            <person name="Halanych K.M."/>
        </authorList>
    </citation>
    <scope>NUCLEOTIDE SEQUENCE [LARGE SCALE GENOMIC DNA]</scope>
    <source>
        <strain evidence="2">A1464</strain>
    </source>
</reference>
<feature type="transmembrane region" description="Helical" evidence="1">
    <location>
        <begin position="95"/>
        <end position="119"/>
    </location>
</feature>